<dbReference type="InterPro" id="IPR029064">
    <property type="entry name" value="Ribosomal_eL30-like_sf"/>
</dbReference>
<proteinExistence type="inferred from homology"/>
<dbReference type="InterPro" id="IPR020918">
    <property type="entry name" value="Peptide_chain-rel_aRF1"/>
</dbReference>
<dbReference type="Pfam" id="PF03465">
    <property type="entry name" value="eRF1_3"/>
    <property type="match status" value="1"/>
</dbReference>
<evidence type="ECO:0000256" key="1">
    <source>
        <dbReference type="ARBA" id="ARBA00002832"/>
    </source>
</evidence>
<comment type="subunit">
    <text evidence="4 9">Heterodimer of two subunits, one of which binds GTP.</text>
</comment>
<evidence type="ECO:0000313" key="12">
    <source>
        <dbReference type="Proteomes" id="UP000652307"/>
    </source>
</evidence>
<protein>
    <recommendedName>
        <fullName evidence="5 9">Peptide chain release factor subunit 1</fullName>
    </recommendedName>
    <alternativeName>
        <fullName evidence="8 9">Translation termination factor aRF1</fullName>
    </alternativeName>
</protein>
<organism evidence="11 12">
    <name type="scientific">Fervidicoccus fontis</name>
    <dbReference type="NCBI Taxonomy" id="683846"/>
    <lineage>
        <taxon>Archaea</taxon>
        <taxon>Thermoproteota</taxon>
        <taxon>Thermoprotei</taxon>
        <taxon>Fervidicoccales</taxon>
        <taxon>Fervidicoccaceae</taxon>
        <taxon>Fervidicoccus</taxon>
    </lineage>
</organism>
<evidence type="ECO:0000256" key="7">
    <source>
        <dbReference type="ARBA" id="ARBA00022917"/>
    </source>
</evidence>
<evidence type="ECO:0000256" key="2">
    <source>
        <dbReference type="ARBA" id="ARBA00004496"/>
    </source>
</evidence>
<dbReference type="GO" id="GO:0005737">
    <property type="term" value="C:cytoplasm"/>
    <property type="evidence" value="ECO:0007669"/>
    <property type="project" value="UniProtKB-SubCell"/>
</dbReference>
<evidence type="ECO:0000256" key="8">
    <source>
        <dbReference type="ARBA" id="ARBA00031168"/>
    </source>
</evidence>
<dbReference type="InterPro" id="IPR042226">
    <property type="entry name" value="eFR1_2_sf"/>
</dbReference>
<sequence length="378" mass="42927">MFKSSRLKLVPEVSSSYLISKEHLKAIVKELKQWVAPATTLLSLYIPPGRPISDVVNMLREELSITDNIKLKRTKDAVQTSLSMAIDRLSSINKVPENGLVLFCGKNSDTNKEICLMFSPPEPVKIYFYRTDKWFHVEYLEDMISEKDYYGLILIERDEATIGLLKGTTIQMLDNFMSYIPGKHTKGGQSQRRFDRIIEQMVEDFYKTVAERAKQLFEPLLLEGKLKGILIGGPGYSKQDFVTGEYLEKRFRDLVINKLIDVGYQGEAGLRELVLKAEDVLQDHRYSDIVKKAEELKLHMAKADGLYVFGIEEVKHAAEIGALQTLLIIESHPNIDEMEAVAKKSNAEIVIVPEDTPEGEWLKSSFGGVAGILRYKLY</sequence>
<dbReference type="RefSeq" id="WP_014558082.1">
    <property type="nucleotide sequence ID" value="NZ_JADEZV010000003.1"/>
</dbReference>
<feature type="domain" description="eRF1/Pelota-like N-terminal" evidence="10">
    <location>
        <begin position="16"/>
        <end position="145"/>
    </location>
</feature>
<name>A0A843AKQ5_9CREN</name>
<comment type="similarity">
    <text evidence="3 9">Belongs to the eukaryotic release factor 1 family.</text>
</comment>
<dbReference type="Proteomes" id="UP000652307">
    <property type="component" value="Unassembled WGS sequence"/>
</dbReference>
<comment type="caution">
    <text evidence="11">The sequence shown here is derived from an EMBL/GenBank/DDBJ whole genome shotgun (WGS) entry which is preliminary data.</text>
</comment>
<dbReference type="OMA" id="GPGTEKM"/>
<dbReference type="NCBIfam" id="TIGR03676">
    <property type="entry name" value="aRF1_eRF1"/>
    <property type="match status" value="1"/>
</dbReference>
<dbReference type="Gene3D" id="3.30.420.60">
    <property type="entry name" value="eRF1 domain 2"/>
    <property type="match status" value="1"/>
</dbReference>
<dbReference type="Gene3D" id="3.30.960.10">
    <property type="entry name" value="eRF1 domain 1"/>
    <property type="match status" value="1"/>
</dbReference>
<dbReference type="PANTHER" id="PTHR10113">
    <property type="entry name" value="PEPTIDE CHAIN RELEASE FACTOR SUBUNIT 1"/>
    <property type="match status" value="1"/>
</dbReference>
<dbReference type="InterPro" id="IPR004403">
    <property type="entry name" value="Peptide_chain-rel_eRF1/aRF1"/>
</dbReference>
<keyword evidence="7 9" id="KW-0648">Protein biosynthesis</keyword>
<dbReference type="InterPro" id="IPR024049">
    <property type="entry name" value="eRF1_1_sf"/>
</dbReference>
<evidence type="ECO:0000256" key="6">
    <source>
        <dbReference type="ARBA" id="ARBA00022490"/>
    </source>
</evidence>
<dbReference type="SUPFAM" id="SSF55315">
    <property type="entry name" value="L30e-like"/>
    <property type="match status" value="1"/>
</dbReference>
<comment type="function">
    <text evidence="1 9">Directs the termination of nascent peptide synthesis (translation) in response to the termination codons UAA, UAG and UGA.</text>
</comment>
<dbReference type="InterPro" id="IPR005142">
    <property type="entry name" value="eRF1_3"/>
</dbReference>
<accession>A0A843AKQ5</accession>
<comment type="subcellular location">
    <subcellularLocation>
        <location evidence="2 9">Cytoplasm</location>
    </subcellularLocation>
</comment>
<dbReference type="Gene3D" id="3.30.1330.30">
    <property type="match status" value="1"/>
</dbReference>
<dbReference type="SMART" id="SM01194">
    <property type="entry name" value="eRF1_1"/>
    <property type="match status" value="1"/>
</dbReference>
<dbReference type="EMBL" id="JADEZV010000003">
    <property type="protein sequence ID" value="MBE9391511.1"/>
    <property type="molecule type" value="Genomic_DNA"/>
</dbReference>
<dbReference type="Pfam" id="PF03464">
    <property type="entry name" value="eRF1_2"/>
    <property type="match status" value="1"/>
</dbReference>
<dbReference type="Pfam" id="PF03463">
    <property type="entry name" value="eRF1_1"/>
    <property type="match status" value="1"/>
</dbReference>
<dbReference type="SUPFAM" id="SSF53137">
    <property type="entry name" value="Translational machinery components"/>
    <property type="match status" value="1"/>
</dbReference>
<dbReference type="GeneID" id="12450032"/>
<evidence type="ECO:0000259" key="10">
    <source>
        <dbReference type="SMART" id="SM01194"/>
    </source>
</evidence>
<dbReference type="SUPFAM" id="SSF55481">
    <property type="entry name" value="N-terminal domain of eukaryotic peptide chain release factor subunit 1, ERF1"/>
    <property type="match status" value="1"/>
</dbReference>
<evidence type="ECO:0000256" key="3">
    <source>
        <dbReference type="ARBA" id="ARBA00005326"/>
    </source>
</evidence>
<reference evidence="11" key="1">
    <citation type="submission" date="2020-10" db="EMBL/GenBank/DDBJ databases">
        <title>Fervidococcus fontis strain 3639Fd - the first crenarchaeon capable of growth on lipids.</title>
        <authorList>
            <person name="Kochetkova T.V."/>
            <person name="Elcheninov A.G."/>
            <person name="Toschakov S.V."/>
            <person name="Kublanov I.V."/>
        </authorList>
    </citation>
    <scope>NUCLEOTIDE SEQUENCE</scope>
    <source>
        <strain evidence="11">3639Fd</strain>
    </source>
</reference>
<evidence type="ECO:0000256" key="5">
    <source>
        <dbReference type="ARBA" id="ARBA00019723"/>
    </source>
</evidence>
<dbReference type="InterPro" id="IPR005141">
    <property type="entry name" value="eRF1_2"/>
</dbReference>
<keyword evidence="6 9" id="KW-0963">Cytoplasm</keyword>
<evidence type="ECO:0000256" key="9">
    <source>
        <dbReference type="HAMAP-Rule" id="MF_00424"/>
    </source>
</evidence>
<dbReference type="HAMAP" id="MF_00424">
    <property type="entry name" value="Rel_fact_arch_1"/>
    <property type="match status" value="1"/>
</dbReference>
<dbReference type="InterPro" id="IPR005140">
    <property type="entry name" value="eRF1_Pelota-like_N"/>
</dbReference>
<dbReference type="AlphaFoldDB" id="A0A843AKQ5"/>
<dbReference type="GO" id="GO:0016149">
    <property type="term" value="F:translation release factor activity, codon specific"/>
    <property type="evidence" value="ECO:0007669"/>
    <property type="project" value="UniProtKB-UniRule"/>
</dbReference>
<evidence type="ECO:0000313" key="11">
    <source>
        <dbReference type="EMBL" id="MBE9391511.1"/>
    </source>
</evidence>
<dbReference type="FunFam" id="3.30.420.60:FF:000003">
    <property type="entry name" value="Peptide chain release factor subunit 1"/>
    <property type="match status" value="1"/>
</dbReference>
<evidence type="ECO:0000256" key="4">
    <source>
        <dbReference type="ARBA" id="ARBA00011520"/>
    </source>
</evidence>
<gene>
    <name evidence="9" type="primary">prf1</name>
    <name evidence="11" type="ORF">IOK49_05435</name>
</gene>